<evidence type="ECO:0000256" key="5">
    <source>
        <dbReference type="PIRSR" id="PIRSR606710-2"/>
    </source>
</evidence>
<dbReference type="Gene3D" id="2.60.120.200">
    <property type="match status" value="1"/>
</dbReference>
<evidence type="ECO:0000259" key="7">
    <source>
        <dbReference type="Pfam" id="PF17851"/>
    </source>
</evidence>
<dbReference type="InterPro" id="IPR013320">
    <property type="entry name" value="ConA-like_dom_sf"/>
</dbReference>
<evidence type="ECO:0000256" key="1">
    <source>
        <dbReference type="ARBA" id="ARBA00009865"/>
    </source>
</evidence>
<evidence type="ECO:0000256" key="3">
    <source>
        <dbReference type="ARBA" id="ARBA00023295"/>
    </source>
</evidence>
<keyword evidence="2 6" id="KW-0378">Hydrolase</keyword>
<proteinExistence type="inferred from homology"/>
<evidence type="ECO:0000256" key="6">
    <source>
        <dbReference type="RuleBase" id="RU361187"/>
    </source>
</evidence>
<dbReference type="Pfam" id="PF04616">
    <property type="entry name" value="Glyco_hydro_43"/>
    <property type="match status" value="1"/>
</dbReference>
<dbReference type="InterPro" id="IPR051795">
    <property type="entry name" value="Glycosyl_Hydrlase_43"/>
</dbReference>
<reference evidence="8 9" key="1">
    <citation type="journal article" date="2014" name="Genome Announc.">
        <title>Draft Genome Sequence of Cytophaga fermentans JCM 21142T, a Facultative Anaerobe Isolated from Marine Mud.</title>
        <authorList>
            <person name="Starns D."/>
            <person name="Oshima K."/>
            <person name="Suda W."/>
            <person name="Iino T."/>
            <person name="Yuki M."/>
            <person name="Inoue J."/>
            <person name="Kitamura K."/>
            <person name="Iida T."/>
            <person name="Darby A."/>
            <person name="Hattori M."/>
            <person name="Ohkuma M."/>
        </authorList>
    </citation>
    <scope>NUCLEOTIDE SEQUENCE [LARGE SCALE GENOMIC DNA]</scope>
    <source>
        <strain evidence="8 9">JCM 21142</strain>
    </source>
</reference>
<dbReference type="EMBL" id="BAMD01000139">
    <property type="protein sequence ID" value="GAF05855.1"/>
    <property type="molecule type" value="Genomic_DNA"/>
</dbReference>
<dbReference type="AlphaFoldDB" id="W7Y4M3"/>
<sequence>MKNIHLIVVLILATFNIIAQEAPQRFKNPILSGFYPDPSICRVGDTYYMVNSSFEWYPGLPIHKSKDLVNWEKIGYGLHRPDQIIYKDGLDNSHGIFAPSIRYHKGTFYIITTMVGQEGNFIITAKNPAGPWSDPMWIKDAPGIDPSLFWEDDGRCYYTGAGIIDGSSKEWPGKNGIWMQEIDPDEGRLLGEKKQLTYGHASNARWAEGPHLFKIDGEYLLLIGEGGTGEYHAVTVFNSKHLWGPYLPNHANPVMTHRHLGKTHPIGQTGHADLVQTQSGDWWSVMLAKRQVDGYVTLARETFLAQVIMTHQESGITPIFNPGVGLLQEEQERPKLPWTAVPPLVEKDEFEKTNLGLEWNFLRTPRYQWYKQQHGKLEIDLRPEMVTELKNPSYIAQRTRHHDYKASTKLTFKTRKDNEKAGLVIYRRHGNNYQLLKQKNEIVLIKVFQKDNKGPIKPQIIASVPYTNKEVILEARVQNLTVQFLYGENIKNLKTIGQIQDYTIVSDELAQKFNGVYVGMYATSSGLESKNKALFDWFWYKPENALKNLSQTK</sequence>
<dbReference type="InterPro" id="IPR023296">
    <property type="entry name" value="Glyco_hydro_beta-prop_sf"/>
</dbReference>
<evidence type="ECO:0000313" key="9">
    <source>
        <dbReference type="Proteomes" id="UP000019402"/>
    </source>
</evidence>
<gene>
    <name evidence="8" type="ORF">JCM21142_114611</name>
</gene>
<evidence type="ECO:0000256" key="2">
    <source>
        <dbReference type="ARBA" id="ARBA00022801"/>
    </source>
</evidence>
<keyword evidence="9" id="KW-1185">Reference proteome</keyword>
<dbReference type="STRING" id="869213.GCA_000517085_02269"/>
<dbReference type="SUPFAM" id="SSF75005">
    <property type="entry name" value="Arabinanase/levansucrase/invertase"/>
    <property type="match status" value="1"/>
</dbReference>
<accession>W7Y4M3</accession>
<protein>
    <submittedName>
        <fullName evidence="8">Beta-xylosidase</fullName>
    </submittedName>
</protein>
<dbReference type="InterPro" id="IPR041542">
    <property type="entry name" value="GH43_C2"/>
</dbReference>
<dbReference type="OrthoDB" id="9801455at2"/>
<dbReference type="RefSeq" id="WP_027471901.1">
    <property type="nucleotide sequence ID" value="NZ_BAMD01000139.1"/>
</dbReference>
<comment type="caution">
    <text evidence="8">The sequence shown here is derived from an EMBL/GenBank/DDBJ whole genome shotgun (WGS) entry which is preliminary data.</text>
</comment>
<name>W7Y4M3_9BACT</name>
<dbReference type="GO" id="GO:0004553">
    <property type="term" value="F:hydrolase activity, hydrolyzing O-glycosyl compounds"/>
    <property type="evidence" value="ECO:0007669"/>
    <property type="project" value="InterPro"/>
</dbReference>
<evidence type="ECO:0000256" key="4">
    <source>
        <dbReference type="PIRSR" id="PIRSR606710-1"/>
    </source>
</evidence>
<feature type="domain" description="Beta-xylosidase C-terminal Concanavalin A-like" evidence="7">
    <location>
        <begin position="347"/>
        <end position="541"/>
    </location>
</feature>
<keyword evidence="3 6" id="KW-0326">Glycosidase</keyword>
<comment type="similarity">
    <text evidence="1 6">Belongs to the glycosyl hydrolase 43 family.</text>
</comment>
<dbReference type="PANTHER" id="PTHR42812">
    <property type="entry name" value="BETA-XYLOSIDASE"/>
    <property type="match status" value="1"/>
</dbReference>
<dbReference type="SUPFAM" id="SSF49899">
    <property type="entry name" value="Concanavalin A-like lectins/glucanases"/>
    <property type="match status" value="1"/>
</dbReference>
<dbReference type="Pfam" id="PF17851">
    <property type="entry name" value="GH43_C2"/>
    <property type="match status" value="1"/>
</dbReference>
<organism evidence="8 9">
    <name type="scientific">Saccharicrinis fermentans DSM 9555 = JCM 21142</name>
    <dbReference type="NCBI Taxonomy" id="869213"/>
    <lineage>
        <taxon>Bacteria</taxon>
        <taxon>Pseudomonadati</taxon>
        <taxon>Bacteroidota</taxon>
        <taxon>Bacteroidia</taxon>
        <taxon>Marinilabiliales</taxon>
        <taxon>Marinilabiliaceae</taxon>
        <taxon>Saccharicrinis</taxon>
    </lineage>
</organism>
<evidence type="ECO:0000313" key="8">
    <source>
        <dbReference type="EMBL" id="GAF05855.1"/>
    </source>
</evidence>
<feature type="active site" description="Proton donor" evidence="4">
    <location>
        <position position="208"/>
    </location>
</feature>
<dbReference type="PANTHER" id="PTHR42812:SF12">
    <property type="entry name" value="BETA-XYLOSIDASE-RELATED"/>
    <property type="match status" value="1"/>
</dbReference>
<feature type="active site" description="Proton acceptor" evidence="4">
    <location>
        <position position="37"/>
    </location>
</feature>
<dbReference type="InterPro" id="IPR006710">
    <property type="entry name" value="Glyco_hydro_43"/>
</dbReference>
<dbReference type="eggNOG" id="COG3507">
    <property type="taxonomic scope" value="Bacteria"/>
</dbReference>
<dbReference type="GO" id="GO:0005975">
    <property type="term" value="P:carbohydrate metabolic process"/>
    <property type="evidence" value="ECO:0007669"/>
    <property type="project" value="InterPro"/>
</dbReference>
<dbReference type="CDD" id="cd18617">
    <property type="entry name" value="GH43_XynB-like"/>
    <property type="match status" value="1"/>
</dbReference>
<dbReference type="Proteomes" id="UP000019402">
    <property type="component" value="Unassembled WGS sequence"/>
</dbReference>
<feature type="site" description="Important for catalytic activity, responsible for pKa modulation of the active site Glu and correct orientation of both the proton donor and substrate" evidence="5">
    <location>
        <position position="145"/>
    </location>
</feature>
<dbReference type="Gene3D" id="2.115.10.20">
    <property type="entry name" value="Glycosyl hydrolase domain, family 43"/>
    <property type="match status" value="1"/>
</dbReference>